<organism evidence="2 3">
    <name type="scientific">Mycena indigotica</name>
    <dbReference type="NCBI Taxonomy" id="2126181"/>
    <lineage>
        <taxon>Eukaryota</taxon>
        <taxon>Fungi</taxon>
        <taxon>Dikarya</taxon>
        <taxon>Basidiomycota</taxon>
        <taxon>Agaricomycotina</taxon>
        <taxon>Agaricomycetes</taxon>
        <taxon>Agaricomycetidae</taxon>
        <taxon>Agaricales</taxon>
        <taxon>Marasmiineae</taxon>
        <taxon>Mycenaceae</taxon>
        <taxon>Mycena</taxon>
    </lineage>
</organism>
<feature type="compositionally biased region" description="Pro residues" evidence="1">
    <location>
        <begin position="273"/>
        <end position="283"/>
    </location>
</feature>
<gene>
    <name evidence="2" type="ORF">MIND_00913600</name>
</gene>
<feature type="compositionally biased region" description="Acidic residues" evidence="1">
    <location>
        <begin position="204"/>
        <end position="226"/>
    </location>
</feature>
<keyword evidence="3" id="KW-1185">Reference proteome</keyword>
<feature type="compositionally biased region" description="Low complexity" evidence="1">
    <location>
        <begin position="136"/>
        <end position="145"/>
    </location>
</feature>
<dbReference type="AlphaFoldDB" id="A0A8H6SC45"/>
<protein>
    <submittedName>
        <fullName evidence="2">Uncharacterized protein</fullName>
    </submittedName>
</protein>
<comment type="caution">
    <text evidence="2">The sequence shown here is derived from an EMBL/GenBank/DDBJ whole genome shotgun (WGS) entry which is preliminary data.</text>
</comment>
<sequence>MAYWPTSGAYYWTTWPPLGDTAYAYRTPYVWPACAGAPSAITPGPAPPIPLAPPGPPPMPPPYYGQPLPTSAPAAPVARPAAQMQAAWMSPYYAQPPPSSAPLPLPRPHSAAPGPAPPNIPAWATEREPGPPPGSAPAWARSAGSVGSPPPRMWPDDPWGFADEHAPPPMTAPARLQQRPAHRASPGGTLLSPPPPYARRDPAELEEEEEEEDEDGEEFYGEDEEGDHWGEFGRGRQPSGPDPWGSAAAFGPAAGPSMPPAPWDGAARGRQPAPAPATPPAPRPRAHSFSGATAPAVAPPPGVPTLPLAQYAYTWPQFTNLWAAHAQYAPSQPMAWPSGRVIPSAPVTQPMAWPAGPVIPFTPVIHPMAATPVGPAQRRGITVPQHKLAKPPSTKSWWPRCRSKSREPRPPSHRGTWMRQD</sequence>
<evidence type="ECO:0000313" key="2">
    <source>
        <dbReference type="EMBL" id="KAF7296826.1"/>
    </source>
</evidence>
<dbReference type="EMBL" id="JACAZF010000008">
    <property type="protein sequence ID" value="KAF7296826.1"/>
    <property type="molecule type" value="Genomic_DNA"/>
</dbReference>
<dbReference type="GeneID" id="59348289"/>
<dbReference type="Proteomes" id="UP000636479">
    <property type="component" value="Unassembled WGS sequence"/>
</dbReference>
<name>A0A8H6SC45_9AGAR</name>
<feature type="region of interest" description="Disordered" evidence="1">
    <location>
        <begin position="383"/>
        <end position="421"/>
    </location>
</feature>
<feature type="region of interest" description="Disordered" evidence="1">
    <location>
        <begin position="99"/>
        <end position="296"/>
    </location>
</feature>
<accession>A0A8H6SC45</accession>
<evidence type="ECO:0000313" key="3">
    <source>
        <dbReference type="Proteomes" id="UP000636479"/>
    </source>
</evidence>
<evidence type="ECO:0000256" key="1">
    <source>
        <dbReference type="SAM" id="MobiDB-lite"/>
    </source>
</evidence>
<feature type="compositionally biased region" description="Low complexity" evidence="1">
    <location>
        <begin position="243"/>
        <end position="256"/>
    </location>
</feature>
<dbReference type="RefSeq" id="XP_037217185.1">
    <property type="nucleotide sequence ID" value="XM_037365773.1"/>
</dbReference>
<proteinExistence type="predicted"/>
<reference evidence="2" key="1">
    <citation type="submission" date="2020-05" db="EMBL/GenBank/DDBJ databases">
        <title>Mycena genomes resolve the evolution of fungal bioluminescence.</title>
        <authorList>
            <person name="Tsai I.J."/>
        </authorList>
    </citation>
    <scope>NUCLEOTIDE SEQUENCE</scope>
    <source>
        <strain evidence="2">171206Taipei</strain>
    </source>
</reference>
<dbReference type="PRINTS" id="PR01217">
    <property type="entry name" value="PRICHEXTENSN"/>
</dbReference>